<gene>
    <name evidence="1" type="ordered locus">Sta7437_3479</name>
</gene>
<dbReference type="Proteomes" id="UP000010473">
    <property type="component" value="Chromosome"/>
</dbReference>
<dbReference type="HOGENOM" id="CLU_092370_1_0_3"/>
<sequence length="246" mass="27763">MSSEQRLDEQAISKVAENLLSEQVEEAQELDVDIRTNPIKIVQGEVDSISITGKGLVTQQDLHVQKIELDLDGIAINLLSVLFGKIELNQPINSTGRLVMTEADLNQNLNSDYFLSKLLPLELNVDGQIVLLKFLRPMELRLPGEGKVVFSSNLQVCEKDKTQQVCFTGVIHPRTHEHPVLMEKFYFEEGQALSLEILVAFMEILKKLINSSYVNYQGTKFRIQEMNVDRGSISLEVEAQINQIPL</sequence>
<dbReference type="KEGG" id="scs:Sta7437_3479"/>
<evidence type="ECO:0000313" key="2">
    <source>
        <dbReference type="Proteomes" id="UP000010473"/>
    </source>
</evidence>
<dbReference type="OrthoDB" id="420681at2"/>
<accession>K9XWL1</accession>
<reference evidence="2" key="1">
    <citation type="journal article" date="2013" name="Proc. Natl. Acad. Sci. U.S.A.">
        <title>Improving the coverage of the cyanobacterial phylum using diversity-driven genome sequencing.</title>
        <authorList>
            <person name="Shih P.M."/>
            <person name="Wu D."/>
            <person name="Latifi A."/>
            <person name="Axen S.D."/>
            <person name="Fewer D.P."/>
            <person name="Talla E."/>
            <person name="Calteau A."/>
            <person name="Cai F."/>
            <person name="Tandeau de Marsac N."/>
            <person name="Rippka R."/>
            <person name="Herdman M."/>
            <person name="Sivonen K."/>
            <person name="Coursin T."/>
            <person name="Laurent T."/>
            <person name="Goodwin L."/>
            <person name="Nolan M."/>
            <person name="Davenport K.W."/>
            <person name="Han C.S."/>
            <person name="Rubin E.M."/>
            <person name="Eisen J.A."/>
            <person name="Woyke T."/>
            <person name="Gugger M."/>
            <person name="Kerfeld C.A."/>
        </authorList>
    </citation>
    <scope>NUCLEOTIDE SEQUENCE [LARGE SCALE GENOMIC DNA]</scope>
    <source>
        <strain evidence="2">ATCC 29371 / PCC 7437</strain>
    </source>
</reference>
<protein>
    <recommendedName>
        <fullName evidence="3">DUF2993 domain-containing protein</fullName>
    </recommendedName>
</protein>
<evidence type="ECO:0008006" key="3">
    <source>
        <dbReference type="Google" id="ProtNLM"/>
    </source>
</evidence>
<name>K9XWL1_STAC7</name>
<proteinExistence type="predicted"/>
<dbReference type="RefSeq" id="WP_015194642.1">
    <property type="nucleotide sequence ID" value="NC_019748.1"/>
</dbReference>
<dbReference type="Pfam" id="PF11209">
    <property type="entry name" value="LmeA"/>
    <property type="match status" value="1"/>
</dbReference>
<dbReference type="eggNOG" id="ENOG502ZCMK">
    <property type="taxonomic scope" value="Bacteria"/>
</dbReference>
<evidence type="ECO:0000313" key="1">
    <source>
        <dbReference type="EMBL" id="AFZ36980.1"/>
    </source>
</evidence>
<dbReference type="STRING" id="111780.Sta7437_3479"/>
<dbReference type="InterPro" id="IPR021373">
    <property type="entry name" value="DUF2993"/>
</dbReference>
<dbReference type="EMBL" id="CP003653">
    <property type="protein sequence ID" value="AFZ36980.1"/>
    <property type="molecule type" value="Genomic_DNA"/>
</dbReference>
<dbReference type="AlphaFoldDB" id="K9XWL1"/>
<keyword evidence="2" id="KW-1185">Reference proteome</keyword>
<organism evidence="1 2">
    <name type="scientific">Stanieria cyanosphaera (strain ATCC 29371 / PCC 7437)</name>
    <dbReference type="NCBI Taxonomy" id="111780"/>
    <lineage>
        <taxon>Bacteria</taxon>
        <taxon>Bacillati</taxon>
        <taxon>Cyanobacteriota</taxon>
        <taxon>Cyanophyceae</taxon>
        <taxon>Pleurocapsales</taxon>
        <taxon>Dermocarpellaceae</taxon>
        <taxon>Stanieria</taxon>
    </lineage>
</organism>